<dbReference type="InterPro" id="IPR006158">
    <property type="entry name" value="Cobalamin-bd"/>
</dbReference>
<dbReference type="GO" id="GO:0003824">
    <property type="term" value="F:catalytic activity"/>
    <property type="evidence" value="ECO:0007669"/>
    <property type="project" value="InterPro"/>
</dbReference>
<evidence type="ECO:0000256" key="1">
    <source>
        <dbReference type="ARBA" id="ARBA00001966"/>
    </source>
</evidence>
<evidence type="ECO:0000259" key="9">
    <source>
        <dbReference type="PROSITE" id="PS51918"/>
    </source>
</evidence>
<dbReference type="CDD" id="cd01335">
    <property type="entry name" value="Radical_SAM"/>
    <property type="match status" value="1"/>
</dbReference>
<evidence type="ECO:0000256" key="7">
    <source>
        <dbReference type="ARBA" id="ARBA00023014"/>
    </source>
</evidence>
<evidence type="ECO:0000256" key="4">
    <source>
        <dbReference type="ARBA" id="ARBA00022691"/>
    </source>
</evidence>
<protein>
    <submittedName>
        <fullName evidence="10">Uncharacterized protein</fullName>
    </submittedName>
</protein>
<dbReference type="PROSITE" id="PS51918">
    <property type="entry name" value="RADICAL_SAM"/>
    <property type="match status" value="1"/>
</dbReference>
<dbReference type="PROSITE" id="PS51257">
    <property type="entry name" value="PROKAR_LIPOPROTEIN"/>
    <property type="match status" value="1"/>
</dbReference>
<dbReference type="GO" id="GO:0031419">
    <property type="term" value="F:cobalamin binding"/>
    <property type="evidence" value="ECO:0007669"/>
    <property type="project" value="InterPro"/>
</dbReference>
<gene>
    <name evidence="10" type="ORF">COU23_02910</name>
</gene>
<dbReference type="SFLD" id="SFLDG01123">
    <property type="entry name" value="methyltransferase_(Class_B)"/>
    <property type="match status" value="1"/>
</dbReference>
<keyword evidence="4" id="KW-0949">S-adenosyl-L-methionine</keyword>
<reference evidence="11" key="1">
    <citation type="submission" date="2017-09" db="EMBL/GenBank/DDBJ databases">
        <title>Depth-based differentiation of microbial function through sediment-hosted aquifers and enrichment of novel symbionts in the deep terrestrial subsurface.</title>
        <authorList>
            <person name="Probst A.J."/>
            <person name="Ladd B."/>
            <person name="Jarett J.K."/>
            <person name="Geller-Mcgrath D.E."/>
            <person name="Sieber C.M.K."/>
            <person name="Emerson J.B."/>
            <person name="Anantharaman K."/>
            <person name="Thomas B.C."/>
            <person name="Malmstrom R."/>
            <person name="Stieglmeier M."/>
            <person name="Klingl A."/>
            <person name="Woyke T."/>
            <person name="Ryan C.M."/>
            <person name="Banfield J.F."/>
        </authorList>
    </citation>
    <scope>NUCLEOTIDE SEQUENCE [LARGE SCALE GENOMIC DNA]</scope>
</reference>
<comment type="caution">
    <text evidence="10">The sequence shown here is derived from an EMBL/GenBank/DDBJ whole genome shotgun (WGS) entry which is preliminary data.</text>
</comment>
<keyword evidence="5" id="KW-0479">Metal-binding</keyword>
<dbReference type="Pfam" id="PF04055">
    <property type="entry name" value="Radical_SAM"/>
    <property type="match status" value="1"/>
</dbReference>
<evidence type="ECO:0000256" key="3">
    <source>
        <dbReference type="ARBA" id="ARBA00022679"/>
    </source>
</evidence>
<dbReference type="AlphaFoldDB" id="A0A2M6W9Y9"/>
<dbReference type="SUPFAM" id="SSF102114">
    <property type="entry name" value="Radical SAM enzymes"/>
    <property type="match status" value="1"/>
</dbReference>
<dbReference type="EMBL" id="PFBP01000047">
    <property type="protein sequence ID" value="PIT89616.1"/>
    <property type="molecule type" value="Genomic_DNA"/>
</dbReference>
<dbReference type="InterPro" id="IPR051198">
    <property type="entry name" value="BchE-like"/>
</dbReference>
<dbReference type="PROSITE" id="PS51332">
    <property type="entry name" value="B12_BINDING"/>
    <property type="match status" value="1"/>
</dbReference>
<name>A0A2M6W9Y9_9BACT</name>
<feature type="domain" description="Radical SAM core" evidence="9">
    <location>
        <begin position="206"/>
        <end position="423"/>
    </location>
</feature>
<dbReference type="SUPFAM" id="SSF52242">
    <property type="entry name" value="Cobalamin (vitamin B12)-binding domain"/>
    <property type="match status" value="1"/>
</dbReference>
<keyword evidence="2" id="KW-0489">Methyltransferase</keyword>
<evidence type="ECO:0000256" key="2">
    <source>
        <dbReference type="ARBA" id="ARBA00022603"/>
    </source>
</evidence>
<proteinExistence type="predicted"/>
<dbReference type="Pfam" id="PF02310">
    <property type="entry name" value="B12-binding"/>
    <property type="match status" value="1"/>
</dbReference>
<dbReference type="CDD" id="cd02068">
    <property type="entry name" value="radical_SAM_B12_BD"/>
    <property type="match status" value="1"/>
</dbReference>
<dbReference type="PANTHER" id="PTHR43409:SF7">
    <property type="entry name" value="BLL1977 PROTEIN"/>
    <property type="match status" value="1"/>
</dbReference>
<dbReference type="InterPro" id="IPR023404">
    <property type="entry name" value="rSAM_horseshoe"/>
</dbReference>
<evidence type="ECO:0000256" key="5">
    <source>
        <dbReference type="ARBA" id="ARBA00022723"/>
    </source>
</evidence>
<organism evidence="10 11">
    <name type="scientific">Candidatus Kuenenbacteria bacterium CG10_big_fil_rev_8_21_14_0_10_36_11</name>
    <dbReference type="NCBI Taxonomy" id="1974618"/>
    <lineage>
        <taxon>Bacteria</taxon>
        <taxon>Candidatus Kueneniibacteriota</taxon>
    </lineage>
</organism>
<evidence type="ECO:0000256" key="6">
    <source>
        <dbReference type="ARBA" id="ARBA00023004"/>
    </source>
</evidence>
<dbReference type="SMART" id="SM00729">
    <property type="entry name" value="Elp3"/>
    <property type="match status" value="1"/>
</dbReference>
<dbReference type="InterPro" id="IPR006638">
    <property type="entry name" value="Elp3/MiaA/NifB-like_rSAM"/>
</dbReference>
<keyword evidence="3" id="KW-0808">Transferase</keyword>
<dbReference type="Gene3D" id="3.80.30.20">
    <property type="entry name" value="tm_1862 like domain"/>
    <property type="match status" value="1"/>
</dbReference>
<dbReference type="GO" id="GO:0051539">
    <property type="term" value="F:4 iron, 4 sulfur cluster binding"/>
    <property type="evidence" value="ECO:0007669"/>
    <property type="project" value="UniProtKB-KW"/>
</dbReference>
<dbReference type="Gene3D" id="3.40.50.280">
    <property type="entry name" value="Cobalamin-binding domain"/>
    <property type="match status" value="1"/>
</dbReference>
<keyword evidence="6" id="KW-0408">Iron</keyword>
<dbReference type="InterPro" id="IPR058240">
    <property type="entry name" value="rSAM_sf"/>
</dbReference>
<comment type="cofactor">
    <cofactor evidence="1">
        <name>[4Fe-4S] cluster</name>
        <dbReference type="ChEBI" id="CHEBI:49883"/>
    </cofactor>
</comment>
<dbReference type="Proteomes" id="UP000231464">
    <property type="component" value="Unassembled WGS sequence"/>
</dbReference>
<dbReference type="SFLD" id="SFLDS00029">
    <property type="entry name" value="Radical_SAM"/>
    <property type="match status" value="1"/>
</dbReference>
<dbReference type="GO" id="GO:0046872">
    <property type="term" value="F:metal ion binding"/>
    <property type="evidence" value="ECO:0007669"/>
    <property type="project" value="UniProtKB-KW"/>
</dbReference>
<evidence type="ECO:0000313" key="11">
    <source>
        <dbReference type="Proteomes" id="UP000231464"/>
    </source>
</evidence>
<evidence type="ECO:0000313" key="10">
    <source>
        <dbReference type="EMBL" id="PIT89616.1"/>
    </source>
</evidence>
<accession>A0A2M6W9Y9</accession>
<keyword evidence="7" id="KW-0411">Iron-sulfur</keyword>
<dbReference type="PANTHER" id="PTHR43409">
    <property type="entry name" value="ANAEROBIC MAGNESIUM-PROTOPORPHYRIN IX MONOMETHYL ESTER CYCLASE-RELATED"/>
    <property type="match status" value="1"/>
</dbReference>
<evidence type="ECO:0000259" key="8">
    <source>
        <dbReference type="PROSITE" id="PS51332"/>
    </source>
</evidence>
<dbReference type="InterPro" id="IPR034466">
    <property type="entry name" value="Methyltransferase_Class_B"/>
</dbReference>
<dbReference type="InterPro" id="IPR007197">
    <property type="entry name" value="rSAM"/>
</dbReference>
<dbReference type="InterPro" id="IPR036724">
    <property type="entry name" value="Cobalamin-bd_sf"/>
</dbReference>
<sequence>MWDGNDKIFFMKILFINPPLHNFLGGCHSETTPLGLMYLAAILEKNNYEAKVLDAERLLLNWDDLALKIKTENPNIIGIGGMTLGTPAILKTAAVCKNVLPNVKIMVGGAGPTFEPERMLQKESAIDLVVRFEAENNILDIINYFTGAKDIKDVKGIAYQEAKQIIINPPAEYVKDLDSIPLPAYHLLEPSFSNYSGMHRGFAYYGMQMPNAVIMASRGCPHRCIFCSNHKTPNRRRDPKKIVDEIEFCLNLGAKSIQFYDDEFIGTSPVQNSWVEAICDEIIARNLQHISYLVQGRCSPFIKLEILQKMKTAGFKWVWWGVESGSQKMLDLMKKDTTLADIKNTFKIAHAAGLKSLMFIIIGLPGETKKDVYETGRLIENVNPDQVRFHIITPFPGSDLWEKLKAKNQIEDYDFLHYNTRFSAVHHTDELSAKEIENLYKMMVLRYESNKKNLLKVMLKSFYQPSEWKNLLPRLQKVFKIIPQWIKIKL</sequence>
<dbReference type="SFLD" id="SFLDG01082">
    <property type="entry name" value="B12-binding_domain_containing"/>
    <property type="match status" value="1"/>
</dbReference>
<feature type="domain" description="B12-binding" evidence="8">
    <location>
        <begin position="15"/>
        <end position="152"/>
    </location>
</feature>